<dbReference type="Proteomes" id="UP001652624">
    <property type="component" value="Chromosome 12"/>
</dbReference>
<feature type="transmembrane region" description="Helical" evidence="14">
    <location>
        <begin position="107"/>
        <end position="128"/>
    </location>
</feature>
<dbReference type="PRINTS" id="PR01105">
    <property type="entry name" value="CXCCHMKINER6"/>
</dbReference>
<evidence type="ECO:0000256" key="7">
    <source>
        <dbReference type="ARBA" id="ARBA00023136"/>
    </source>
</evidence>
<dbReference type="GO" id="GO:0006955">
    <property type="term" value="P:immune response"/>
    <property type="evidence" value="ECO:0007669"/>
    <property type="project" value="TreeGrafter"/>
</dbReference>
<name>A0A1S3A9G1_ERIEU</name>
<dbReference type="PANTHER" id="PTHR10489">
    <property type="entry name" value="CELL ADHESION MOLECULE"/>
    <property type="match status" value="1"/>
</dbReference>
<keyword evidence="4 12" id="KW-0812">Transmembrane</keyword>
<protein>
    <recommendedName>
        <fullName evidence="2">C-X-C chemokine receptor type 6</fullName>
    </recommendedName>
</protein>
<dbReference type="GO" id="GO:0015026">
    <property type="term" value="F:coreceptor activity"/>
    <property type="evidence" value="ECO:0007669"/>
    <property type="project" value="InterPro"/>
</dbReference>
<evidence type="ECO:0000256" key="11">
    <source>
        <dbReference type="ARBA" id="ARBA00023224"/>
    </source>
</evidence>
<feature type="compositionally biased region" description="Polar residues" evidence="13">
    <location>
        <begin position="328"/>
        <end position="342"/>
    </location>
</feature>
<dbReference type="InterPro" id="IPR050119">
    <property type="entry name" value="CCR1-9-like"/>
</dbReference>
<keyword evidence="6 12" id="KW-0297">G-protein coupled receptor</keyword>
<evidence type="ECO:0000256" key="9">
    <source>
        <dbReference type="ARBA" id="ARBA00023170"/>
    </source>
</evidence>
<comment type="subcellular location">
    <subcellularLocation>
        <location evidence="1">Cell membrane</location>
        <topology evidence="1">Multi-pass membrane protein</topology>
    </subcellularLocation>
</comment>
<comment type="similarity">
    <text evidence="12">Belongs to the G-protein coupled receptor 1 family.</text>
</comment>
<dbReference type="STRING" id="9365.ENSEEUP00000005320"/>
<evidence type="ECO:0000313" key="17">
    <source>
        <dbReference type="RefSeq" id="XP_007531503.1"/>
    </source>
</evidence>
<feature type="transmembrane region" description="Helical" evidence="14">
    <location>
        <begin position="74"/>
        <end position="95"/>
    </location>
</feature>
<keyword evidence="7 14" id="KW-0472">Membrane</keyword>
<dbReference type="GO" id="GO:0019722">
    <property type="term" value="P:calcium-mediated signaling"/>
    <property type="evidence" value="ECO:0007669"/>
    <property type="project" value="TreeGrafter"/>
</dbReference>
<evidence type="ECO:0000256" key="10">
    <source>
        <dbReference type="ARBA" id="ARBA00023180"/>
    </source>
</evidence>
<evidence type="ECO:0000256" key="14">
    <source>
        <dbReference type="SAM" id="Phobius"/>
    </source>
</evidence>
<keyword evidence="8" id="KW-1015">Disulfide bond</keyword>
<feature type="transmembrane region" description="Helical" evidence="14">
    <location>
        <begin position="233"/>
        <end position="250"/>
    </location>
</feature>
<evidence type="ECO:0000256" key="8">
    <source>
        <dbReference type="ARBA" id="ARBA00023157"/>
    </source>
</evidence>
<dbReference type="OMA" id="YASIHEW"/>
<feature type="transmembrane region" description="Helical" evidence="14">
    <location>
        <begin position="149"/>
        <end position="171"/>
    </location>
</feature>
<dbReference type="CTD" id="10663"/>
<dbReference type="GO" id="GO:0007204">
    <property type="term" value="P:positive regulation of cytosolic calcium ion concentration"/>
    <property type="evidence" value="ECO:0007669"/>
    <property type="project" value="TreeGrafter"/>
</dbReference>
<evidence type="ECO:0000313" key="16">
    <source>
        <dbReference type="Proteomes" id="UP001652624"/>
    </source>
</evidence>
<dbReference type="GO" id="GO:0009897">
    <property type="term" value="C:external side of plasma membrane"/>
    <property type="evidence" value="ECO:0007669"/>
    <property type="project" value="TreeGrafter"/>
</dbReference>
<feature type="domain" description="G-protein coupled receptors family 1 profile" evidence="15">
    <location>
        <begin position="51"/>
        <end position="291"/>
    </location>
</feature>
<keyword evidence="3" id="KW-1003">Cell membrane</keyword>
<proteinExistence type="inferred from homology"/>
<dbReference type="PRINTS" id="PR00657">
    <property type="entry name" value="CCCHEMOKINER"/>
</dbReference>
<dbReference type="GO" id="GO:0006954">
    <property type="term" value="P:inflammatory response"/>
    <property type="evidence" value="ECO:0007669"/>
    <property type="project" value="InterPro"/>
</dbReference>
<dbReference type="Gene3D" id="1.20.1070.10">
    <property type="entry name" value="Rhodopsin 7-helix transmembrane proteins"/>
    <property type="match status" value="1"/>
</dbReference>
<evidence type="ECO:0000259" key="15">
    <source>
        <dbReference type="PROSITE" id="PS50262"/>
    </source>
</evidence>
<accession>A0A1S3A9G1</accession>
<dbReference type="GO" id="GO:0060326">
    <property type="term" value="P:cell chemotaxis"/>
    <property type="evidence" value="ECO:0007669"/>
    <property type="project" value="TreeGrafter"/>
</dbReference>
<gene>
    <name evidence="17" type="primary">CXCR6</name>
</gene>
<dbReference type="GO" id="GO:0019957">
    <property type="term" value="F:C-C chemokine binding"/>
    <property type="evidence" value="ECO:0007669"/>
    <property type="project" value="TreeGrafter"/>
</dbReference>
<dbReference type="GeneID" id="103120950"/>
<keyword evidence="16" id="KW-1185">Reference proteome</keyword>
<dbReference type="FunCoup" id="A0A1S3A9G1">
    <property type="interactions" value="120"/>
</dbReference>
<keyword evidence="5 14" id="KW-1133">Transmembrane helix</keyword>
<dbReference type="SUPFAM" id="SSF81321">
    <property type="entry name" value="Family A G protein-coupled receptor-like"/>
    <property type="match status" value="1"/>
</dbReference>
<dbReference type="InterPro" id="IPR002235">
    <property type="entry name" value="Chemokine_CXCR6"/>
</dbReference>
<organism evidence="16 17">
    <name type="scientific">Erinaceus europaeus</name>
    <name type="common">Western European hedgehog</name>
    <dbReference type="NCBI Taxonomy" id="9365"/>
    <lineage>
        <taxon>Eukaryota</taxon>
        <taxon>Metazoa</taxon>
        <taxon>Chordata</taxon>
        <taxon>Craniata</taxon>
        <taxon>Vertebrata</taxon>
        <taxon>Euteleostomi</taxon>
        <taxon>Mammalia</taxon>
        <taxon>Eutheria</taxon>
        <taxon>Laurasiatheria</taxon>
        <taxon>Eulipotyphla</taxon>
        <taxon>Erinaceidae</taxon>
        <taxon>Erinaceinae</taxon>
        <taxon>Erinaceus</taxon>
    </lineage>
</organism>
<dbReference type="GO" id="GO:0016494">
    <property type="term" value="F:C-X-C chemokine receptor activity"/>
    <property type="evidence" value="ECO:0007669"/>
    <property type="project" value="InterPro"/>
</dbReference>
<dbReference type="InParanoid" id="A0A1S3A9G1"/>
<sequence>MAEHDDEDYDYFYNGSSDDGGQEAEHEHFLQFRKFFLPCMYLVVFACGLLGNSLVLVIYAFYQRHKSLTDLLLMNLPLADLLFACTLPFWAYAIIHEWVFGVAMCKLLLGVYTLNFYTSMLMLTCITVDRFVAVVQATKVHVQQARRTVWGKVICASIWLVSLLVSLPQIIYGEVLPLDRAVCGYGDQSISTAVLAAQMTLGFFLPLVTMIGCYWVIVRTLLRTRGFQKHKSLKVVLLVLAVFLLTQTPFNLARLVRSTSWEYHAMTSFNYAITVTEAIAYLQACLNPMLYAFVSVKFRNNFCRFLKDVGCPYPGVSAPFRSSEDTSKTCSASRHTEGTSMV</sequence>
<dbReference type="InterPro" id="IPR000355">
    <property type="entry name" value="Chemokine_rcpt"/>
</dbReference>
<keyword evidence="10" id="KW-0325">Glycoprotein</keyword>
<dbReference type="PROSITE" id="PS50262">
    <property type="entry name" value="G_PROTEIN_RECEP_F1_2"/>
    <property type="match status" value="1"/>
</dbReference>
<reference evidence="17" key="1">
    <citation type="submission" date="2025-08" db="UniProtKB">
        <authorList>
            <consortium name="RefSeq"/>
        </authorList>
    </citation>
    <scope>IDENTIFICATION</scope>
</reference>
<dbReference type="AlphaFoldDB" id="A0A1S3A9G1"/>
<dbReference type="InterPro" id="IPR017452">
    <property type="entry name" value="GPCR_Rhodpsn_7TM"/>
</dbReference>
<dbReference type="InterPro" id="IPR000276">
    <property type="entry name" value="GPCR_Rhodpsn"/>
</dbReference>
<evidence type="ECO:0000256" key="1">
    <source>
        <dbReference type="ARBA" id="ARBA00004651"/>
    </source>
</evidence>
<dbReference type="RefSeq" id="XP_007531503.1">
    <property type="nucleotide sequence ID" value="XM_007531441.2"/>
</dbReference>
<dbReference type="FunFam" id="1.20.1070.10:FF:000035">
    <property type="entry name" value="C-C chemokine receptor type 6"/>
    <property type="match status" value="1"/>
</dbReference>
<dbReference type="PRINTS" id="PR00237">
    <property type="entry name" value="GPCRRHODOPSN"/>
</dbReference>
<feature type="transmembrane region" description="Helical" evidence="14">
    <location>
        <begin position="270"/>
        <end position="294"/>
    </location>
</feature>
<evidence type="ECO:0000256" key="2">
    <source>
        <dbReference type="ARBA" id="ARBA00019717"/>
    </source>
</evidence>
<keyword evidence="9 12" id="KW-0675">Receptor</keyword>
<evidence type="ECO:0000256" key="12">
    <source>
        <dbReference type="RuleBase" id="RU000688"/>
    </source>
</evidence>
<feature type="transmembrane region" description="Helical" evidence="14">
    <location>
        <begin position="35"/>
        <end position="62"/>
    </location>
</feature>
<dbReference type="eggNOG" id="ENOG502QSJQ">
    <property type="taxonomic scope" value="Eukaryota"/>
</dbReference>
<evidence type="ECO:0000256" key="5">
    <source>
        <dbReference type="ARBA" id="ARBA00022989"/>
    </source>
</evidence>
<evidence type="ECO:0000256" key="4">
    <source>
        <dbReference type="ARBA" id="ARBA00022692"/>
    </source>
</evidence>
<keyword evidence="11 12" id="KW-0807">Transducer</keyword>
<evidence type="ECO:0000256" key="3">
    <source>
        <dbReference type="ARBA" id="ARBA00022475"/>
    </source>
</evidence>
<feature type="transmembrane region" description="Helical" evidence="14">
    <location>
        <begin position="201"/>
        <end position="221"/>
    </location>
</feature>
<dbReference type="GO" id="GO:0016493">
    <property type="term" value="F:C-C chemokine receptor activity"/>
    <property type="evidence" value="ECO:0007669"/>
    <property type="project" value="TreeGrafter"/>
</dbReference>
<dbReference type="PANTHER" id="PTHR10489:SF705">
    <property type="entry name" value="C-X-C CHEMOKINE RECEPTOR TYPE 6"/>
    <property type="match status" value="1"/>
</dbReference>
<evidence type="ECO:0000256" key="6">
    <source>
        <dbReference type="ARBA" id="ARBA00023040"/>
    </source>
</evidence>
<feature type="region of interest" description="Disordered" evidence="13">
    <location>
        <begin position="321"/>
        <end position="342"/>
    </location>
</feature>
<dbReference type="OrthoDB" id="5970631at2759"/>
<evidence type="ECO:0000256" key="13">
    <source>
        <dbReference type="SAM" id="MobiDB-lite"/>
    </source>
</evidence>
<dbReference type="PROSITE" id="PS00237">
    <property type="entry name" value="G_PROTEIN_RECEP_F1_1"/>
    <property type="match status" value="1"/>
</dbReference>
<dbReference type="Pfam" id="PF00001">
    <property type="entry name" value="7tm_1"/>
    <property type="match status" value="1"/>
</dbReference>